<keyword evidence="3" id="KW-0378">Hydrolase</keyword>
<evidence type="ECO:0000256" key="6">
    <source>
        <dbReference type="SAM" id="MobiDB-lite"/>
    </source>
</evidence>
<dbReference type="EC" id="3.6.1.23" evidence="2"/>
<proteinExistence type="inferred from homology"/>
<evidence type="ECO:0000256" key="2">
    <source>
        <dbReference type="ARBA" id="ARBA00012379"/>
    </source>
</evidence>
<evidence type="ECO:0000259" key="8">
    <source>
        <dbReference type="Pfam" id="PF00692"/>
    </source>
</evidence>
<feature type="region of interest" description="Disordered" evidence="6">
    <location>
        <begin position="192"/>
        <end position="211"/>
    </location>
</feature>
<dbReference type="InterPro" id="IPR036157">
    <property type="entry name" value="dUTPase-like_sf"/>
</dbReference>
<evidence type="ECO:0000256" key="3">
    <source>
        <dbReference type="ARBA" id="ARBA00022801"/>
    </source>
</evidence>
<evidence type="ECO:0000256" key="1">
    <source>
        <dbReference type="ARBA" id="ARBA00006581"/>
    </source>
</evidence>
<evidence type="ECO:0000313" key="10">
    <source>
        <dbReference type="Proteomes" id="UP000315234"/>
    </source>
</evidence>
<dbReference type="NCBIfam" id="NF001862">
    <property type="entry name" value="PRK00601.1"/>
    <property type="match status" value="1"/>
</dbReference>
<comment type="similarity">
    <text evidence="1">Belongs to the dUTPase family.</text>
</comment>
<dbReference type="RefSeq" id="WP_005529611.1">
    <property type="nucleotide sequence ID" value="NZ_BJLD01000001.1"/>
</dbReference>
<reference evidence="9 10" key="1">
    <citation type="submission" date="2019-06" db="EMBL/GenBank/DDBJ databases">
        <title>Draft genome sequence of Corynebacterium striatum NBRC 15291.</title>
        <authorList>
            <person name="Miura T."/>
            <person name="Furukawa M."/>
            <person name="Shimamura M."/>
            <person name="Ohyama Y."/>
            <person name="Yamazoe A."/>
            <person name="Kawasaki H."/>
        </authorList>
    </citation>
    <scope>NUCLEOTIDE SEQUENCE [LARGE SCALE GENOMIC DNA]</scope>
    <source>
        <strain evidence="9 10">NBRC 15291</strain>
    </source>
</reference>
<evidence type="ECO:0000313" key="9">
    <source>
        <dbReference type="EMBL" id="GEA42082.1"/>
    </source>
</evidence>
<dbReference type="InterPro" id="IPR033704">
    <property type="entry name" value="dUTPase_trimeric"/>
</dbReference>
<dbReference type="Gene3D" id="2.70.40.10">
    <property type="match status" value="1"/>
</dbReference>
<accession>A0ABC9ZJ68</accession>
<dbReference type="SUPFAM" id="SSF51283">
    <property type="entry name" value="dUTPase-like"/>
    <property type="match status" value="1"/>
</dbReference>
<name>A0ABC9ZJ68_CORST</name>
<feature type="transmembrane region" description="Helical" evidence="7">
    <location>
        <begin position="29"/>
        <end position="50"/>
    </location>
</feature>
<dbReference type="Pfam" id="PF00692">
    <property type="entry name" value="dUTPase"/>
    <property type="match status" value="1"/>
</dbReference>
<keyword evidence="4" id="KW-0546">Nucleotide metabolism</keyword>
<sequence length="211" mass="22433">MTLNAAAKKIGNQPNQKTPLFSLGEKKDMTATLALAVSIITLILAIALVVMFRDQARIVKACKKAYFSPVTIDVVGDKANIPARAHAHDAGFDVRINEDVHLAPGERALVTTGIRLGVPEGYYVAAVPRSGMAHKVGVTLNNAPGTIDAGYEGIVYLNLINHSPKRVVLHKGDRVAQLVVNRVQPAVMRRVDSLSGDTTRGANGHGSTGVK</sequence>
<dbReference type="NCBIfam" id="TIGR00576">
    <property type="entry name" value="dut"/>
    <property type="match status" value="1"/>
</dbReference>
<evidence type="ECO:0000256" key="4">
    <source>
        <dbReference type="ARBA" id="ARBA00023080"/>
    </source>
</evidence>
<comment type="caution">
    <text evidence="9">The sequence shown here is derived from an EMBL/GenBank/DDBJ whole genome shotgun (WGS) entry which is preliminary data.</text>
</comment>
<comment type="catalytic activity">
    <reaction evidence="5">
        <text>dUTP + H2O = dUMP + diphosphate + H(+)</text>
        <dbReference type="Rhea" id="RHEA:10248"/>
        <dbReference type="ChEBI" id="CHEBI:15377"/>
        <dbReference type="ChEBI" id="CHEBI:15378"/>
        <dbReference type="ChEBI" id="CHEBI:33019"/>
        <dbReference type="ChEBI" id="CHEBI:61555"/>
        <dbReference type="ChEBI" id="CHEBI:246422"/>
        <dbReference type="EC" id="3.6.1.23"/>
    </reaction>
</comment>
<dbReference type="PANTHER" id="PTHR11241:SF0">
    <property type="entry name" value="DEOXYURIDINE 5'-TRIPHOSPHATE NUCLEOTIDOHYDROLASE"/>
    <property type="match status" value="1"/>
</dbReference>
<dbReference type="PANTHER" id="PTHR11241">
    <property type="entry name" value="DEOXYURIDINE 5'-TRIPHOSPHATE NUCLEOTIDOHYDROLASE"/>
    <property type="match status" value="1"/>
</dbReference>
<dbReference type="AlphaFoldDB" id="A0ABC9ZJ68"/>
<organism evidence="9 10">
    <name type="scientific">Corynebacterium striatum</name>
    <dbReference type="NCBI Taxonomy" id="43770"/>
    <lineage>
        <taxon>Bacteria</taxon>
        <taxon>Bacillati</taxon>
        <taxon>Actinomycetota</taxon>
        <taxon>Actinomycetes</taxon>
        <taxon>Mycobacteriales</taxon>
        <taxon>Corynebacteriaceae</taxon>
        <taxon>Corynebacterium</taxon>
    </lineage>
</organism>
<keyword evidence="7" id="KW-0472">Membrane</keyword>
<dbReference type="CDD" id="cd07557">
    <property type="entry name" value="trimeric_dUTPase"/>
    <property type="match status" value="1"/>
</dbReference>
<dbReference type="GO" id="GO:0004170">
    <property type="term" value="F:dUTP diphosphatase activity"/>
    <property type="evidence" value="ECO:0007669"/>
    <property type="project" value="UniProtKB-EC"/>
</dbReference>
<dbReference type="InterPro" id="IPR029054">
    <property type="entry name" value="dUTPase-like"/>
</dbReference>
<gene>
    <name evidence="9" type="ORF">Cst04h_02520</name>
</gene>
<dbReference type="EMBL" id="BJLD01000001">
    <property type="protein sequence ID" value="GEA42082.1"/>
    <property type="molecule type" value="Genomic_DNA"/>
</dbReference>
<evidence type="ECO:0000256" key="5">
    <source>
        <dbReference type="ARBA" id="ARBA00047686"/>
    </source>
</evidence>
<evidence type="ECO:0000256" key="7">
    <source>
        <dbReference type="SAM" id="Phobius"/>
    </source>
</evidence>
<dbReference type="Proteomes" id="UP000315234">
    <property type="component" value="Unassembled WGS sequence"/>
</dbReference>
<keyword evidence="7" id="KW-1133">Transmembrane helix</keyword>
<protein>
    <recommendedName>
        <fullName evidence="2">dUTP diphosphatase</fullName>
        <ecNumber evidence="2">3.6.1.23</ecNumber>
    </recommendedName>
</protein>
<keyword evidence="7" id="KW-0812">Transmembrane</keyword>
<dbReference type="GO" id="GO:0009117">
    <property type="term" value="P:nucleotide metabolic process"/>
    <property type="evidence" value="ECO:0007669"/>
    <property type="project" value="UniProtKB-KW"/>
</dbReference>
<feature type="domain" description="dUTPase-like" evidence="8">
    <location>
        <begin position="78"/>
        <end position="209"/>
    </location>
</feature>
<dbReference type="InterPro" id="IPR008181">
    <property type="entry name" value="dUTPase"/>
</dbReference>